<keyword evidence="2" id="KW-0813">Transport</keyword>
<evidence type="ECO:0000256" key="4">
    <source>
        <dbReference type="ARBA" id="ARBA00022982"/>
    </source>
</evidence>
<feature type="transmembrane region" description="Helical" evidence="7">
    <location>
        <begin position="179"/>
        <end position="199"/>
    </location>
</feature>
<dbReference type="EMBL" id="KV749640">
    <property type="protein sequence ID" value="OCL08517.1"/>
    <property type="molecule type" value="Genomic_DNA"/>
</dbReference>
<feature type="transmembrane region" description="Helical" evidence="7">
    <location>
        <begin position="44"/>
        <end position="64"/>
    </location>
</feature>
<feature type="chain" id="PRO_5034746638" description="Cytochrome b561 domain-containing protein" evidence="8">
    <location>
        <begin position="21"/>
        <end position="225"/>
    </location>
</feature>
<feature type="signal peptide" evidence="8">
    <location>
        <begin position="1"/>
        <end position="20"/>
    </location>
</feature>
<sequence length="225" mass="25298">MAKLIQTLFLLISLVATCIAAKNRRDDDENMPGLHGNESLRTKAHIAHGTVISVAIVLFFPLGATMLRLSSSKNIVWWHMVWQMIGMFILFVGFGLGCWLSYLHNELWNRGHEVFGTVLVGLFFMQPLLGMLHHRYFTLTGKKNYKRDLHVWLGRILIALGIINGGTGIKLAANTTSGAIIYGVIVGVVFVVYVCAWYWSYRHKTEGETTQSSSETRDPDSQVLE</sequence>
<protein>
    <recommendedName>
        <fullName evidence="9">Cytochrome b561 domain-containing protein</fullName>
    </recommendedName>
</protein>
<keyword evidence="5 7" id="KW-1133">Transmembrane helix</keyword>
<dbReference type="AlphaFoldDB" id="A0A8E2F0V2"/>
<dbReference type="CDD" id="cd08760">
    <property type="entry name" value="Cyt_b561_FRRS1_like"/>
    <property type="match status" value="1"/>
</dbReference>
<evidence type="ECO:0000256" key="3">
    <source>
        <dbReference type="ARBA" id="ARBA00022692"/>
    </source>
</evidence>
<evidence type="ECO:0000256" key="5">
    <source>
        <dbReference type="ARBA" id="ARBA00022989"/>
    </source>
</evidence>
<keyword evidence="11" id="KW-1185">Reference proteome</keyword>
<organism evidence="10 11">
    <name type="scientific">Glonium stellatum</name>
    <dbReference type="NCBI Taxonomy" id="574774"/>
    <lineage>
        <taxon>Eukaryota</taxon>
        <taxon>Fungi</taxon>
        <taxon>Dikarya</taxon>
        <taxon>Ascomycota</taxon>
        <taxon>Pezizomycotina</taxon>
        <taxon>Dothideomycetes</taxon>
        <taxon>Pleosporomycetidae</taxon>
        <taxon>Gloniales</taxon>
        <taxon>Gloniaceae</taxon>
        <taxon>Glonium</taxon>
    </lineage>
</organism>
<reference evidence="10 11" key="1">
    <citation type="journal article" date="2016" name="Nat. Commun.">
        <title>Ectomycorrhizal ecology is imprinted in the genome of the dominant symbiotic fungus Cenococcum geophilum.</title>
        <authorList>
            <consortium name="DOE Joint Genome Institute"/>
            <person name="Peter M."/>
            <person name="Kohler A."/>
            <person name="Ohm R.A."/>
            <person name="Kuo A."/>
            <person name="Krutzmann J."/>
            <person name="Morin E."/>
            <person name="Arend M."/>
            <person name="Barry K.W."/>
            <person name="Binder M."/>
            <person name="Choi C."/>
            <person name="Clum A."/>
            <person name="Copeland A."/>
            <person name="Grisel N."/>
            <person name="Haridas S."/>
            <person name="Kipfer T."/>
            <person name="LaButti K."/>
            <person name="Lindquist E."/>
            <person name="Lipzen A."/>
            <person name="Maire R."/>
            <person name="Meier B."/>
            <person name="Mihaltcheva S."/>
            <person name="Molinier V."/>
            <person name="Murat C."/>
            <person name="Poggeler S."/>
            <person name="Quandt C.A."/>
            <person name="Sperisen C."/>
            <person name="Tritt A."/>
            <person name="Tisserant E."/>
            <person name="Crous P.W."/>
            <person name="Henrissat B."/>
            <person name="Nehls U."/>
            <person name="Egli S."/>
            <person name="Spatafora J.W."/>
            <person name="Grigoriev I.V."/>
            <person name="Martin F.M."/>
        </authorList>
    </citation>
    <scope>NUCLEOTIDE SEQUENCE [LARGE SCALE GENOMIC DNA]</scope>
    <source>
        <strain evidence="10 11">CBS 207.34</strain>
    </source>
</reference>
<dbReference type="Proteomes" id="UP000250140">
    <property type="component" value="Unassembled WGS sequence"/>
</dbReference>
<keyword evidence="3 7" id="KW-0812">Transmembrane</keyword>
<evidence type="ECO:0000256" key="2">
    <source>
        <dbReference type="ARBA" id="ARBA00022448"/>
    </source>
</evidence>
<evidence type="ECO:0000313" key="11">
    <source>
        <dbReference type="Proteomes" id="UP000250140"/>
    </source>
</evidence>
<feature type="domain" description="Cytochrome b561" evidence="9">
    <location>
        <begin position="47"/>
        <end position="169"/>
    </location>
</feature>
<name>A0A8E2F0V2_9PEZI</name>
<dbReference type="InterPro" id="IPR006593">
    <property type="entry name" value="Cyt_b561/ferric_Rdtase_TM"/>
</dbReference>
<gene>
    <name evidence="10" type="ORF">AOQ84DRAFT_340207</name>
</gene>
<proteinExistence type="predicted"/>
<dbReference type="SMART" id="SM00665">
    <property type="entry name" value="B561"/>
    <property type="match status" value="1"/>
</dbReference>
<evidence type="ECO:0000256" key="6">
    <source>
        <dbReference type="ARBA" id="ARBA00023136"/>
    </source>
</evidence>
<dbReference type="Gene3D" id="1.20.120.1770">
    <property type="match status" value="1"/>
</dbReference>
<accession>A0A8E2F0V2</accession>
<dbReference type="OrthoDB" id="19261at2759"/>
<comment type="subcellular location">
    <subcellularLocation>
        <location evidence="1">Membrane</location>
    </subcellularLocation>
</comment>
<dbReference type="GO" id="GO:0016020">
    <property type="term" value="C:membrane"/>
    <property type="evidence" value="ECO:0007669"/>
    <property type="project" value="UniProtKB-SubCell"/>
</dbReference>
<evidence type="ECO:0000256" key="1">
    <source>
        <dbReference type="ARBA" id="ARBA00004370"/>
    </source>
</evidence>
<feature type="transmembrane region" description="Helical" evidence="7">
    <location>
        <begin position="114"/>
        <end position="132"/>
    </location>
</feature>
<dbReference type="PANTHER" id="PTHR47797">
    <property type="entry name" value="DEHYDROGENASE, PUTATIVE (AFU_ORTHOLOGUE AFUA_8G05805)-RELATED"/>
    <property type="match status" value="1"/>
</dbReference>
<keyword evidence="6 7" id="KW-0472">Membrane</keyword>
<feature type="transmembrane region" description="Helical" evidence="7">
    <location>
        <begin position="152"/>
        <end position="173"/>
    </location>
</feature>
<evidence type="ECO:0000259" key="9">
    <source>
        <dbReference type="SMART" id="SM00665"/>
    </source>
</evidence>
<evidence type="ECO:0000313" key="10">
    <source>
        <dbReference type="EMBL" id="OCL08517.1"/>
    </source>
</evidence>
<keyword evidence="4" id="KW-0249">Electron transport</keyword>
<evidence type="ECO:0000256" key="8">
    <source>
        <dbReference type="SAM" id="SignalP"/>
    </source>
</evidence>
<evidence type="ECO:0000256" key="7">
    <source>
        <dbReference type="SAM" id="Phobius"/>
    </source>
</evidence>
<feature type="transmembrane region" description="Helical" evidence="7">
    <location>
        <begin position="76"/>
        <end position="102"/>
    </location>
</feature>
<keyword evidence="8" id="KW-0732">Signal</keyword>
<dbReference type="PANTHER" id="PTHR47797:SF1">
    <property type="entry name" value="CYTOCHROME B561 DOMAIN-CONTAINING PROTEIN-RELATED"/>
    <property type="match status" value="1"/>
</dbReference>